<dbReference type="InterPro" id="IPR016767">
    <property type="entry name" value="UCP019853"/>
</dbReference>
<organism evidence="1 2">
    <name type="scientific">Rodentibacter trehalosifermentans</name>
    <dbReference type="NCBI Taxonomy" id="1908263"/>
    <lineage>
        <taxon>Bacteria</taxon>
        <taxon>Pseudomonadati</taxon>
        <taxon>Pseudomonadota</taxon>
        <taxon>Gammaproteobacteria</taxon>
        <taxon>Pasteurellales</taxon>
        <taxon>Pasteurellaceae</taxon>
        <taxon>Rodentibacter</taxon>
    </lineage>
</organism>
<comment type="caution">
    <text evidence="1">The sequence shown here is derived from an EMBL/GenBank/DDBJ whole genome shotgun (WGS) entry which is preliminary data.</text>
</comment>
<sequence length="116" mass="13407">MKYFCTLISNDESDVVVLVNNIKLNCFSNIGLAHKIGDKFFAEIVVYDDFDVFLSNSTNKEIRQLKGYEYLITGVLDIDRGGVDSLFFLELDELYDYGYLDKKMVDVRVVRLDIIE</sequence>
<evidence type="ECO:0000313" key="1">
    <source>
        <dbReference type="EMBL" id="OOF49819.1"/>
    </source>
</evidence>
<name>A0A1V3J4S0_9PAST</name>
<dbReference type="Proteomes" id="UP000189161">
    <property type="component" value="Unassembled WGS sequence"/>
</dbReference>
<dbReference type="RefSeq" id="WP_077477802.1">
    <property type="nucleotide sequence ID" value="NZ_MLHL01000013.1"/>
</dbReference>
<reference evidence="1 2" key="1">
    <citation type="submission" date="2016-10" db="EMBL/GenBank/DDBJ databases">
        <title>Rodentibacter gen. nov. and new species.</title>
        <authorList>
            <person name="Christensen H."/>
        </authorList>
    </citation>
    <scope>NUCLEOTIDE SEQUENCE [LARGE SCALE GENOMIC DNA]</scope>
    <source>
        <strain evidence="1 2">H1987082031</strain>
    </source>
</reference>
<dbReference type="EMBL" id="MLHL01000013">
    <property type="protein sequence ID" value="OOF49819.1"/>
    <property type="molecule type" value="Genomic_DNA"/>
</dbReference>
<dbReference type="AlphaFoldDB" id="A0A1V3J4S0"/>
<protein>
    <submittedName>
        <fullName evidence="1">Uncharacterized protein</fullName>
    </submittedName>
</protein>
<gene>
    <name evidence="1" type="ORF">BKK52_02615</name>
</gene>
<dbReference type="PIRSF" id="PIRSF019853">
    <property type="entry name" value="UCP019853"/>
    <property type="match status" value="1"/>
</dbReference>
<evidence type="ECO:0000313" key="2">
    <source>
        <dbReference type="Proteomes" id="UP000189161"/>
    </source>
</evidence>
<accession>A0A1V3J4S0</accession>
<dbReference type="OrthoDB" id="5690111at2"/>
<keyword evidence="2" id="KW-1185">Reference proteome</keyword>
<proteinExistence type="predicted"/>